<accession>A0A5E4D0S2</accession>
<dbReference type="PANTHER" id="PTHR22762:SF66">
    <property type="entry name" value="SUCRASE-ISOMALTASE, INTESTINAL"/>
    <property type="match status" value="1"/>
</dbReference>
<gene>
    <name evidence="1" type="ORF">MONAX_5E032567</name>
</gene>
<name>A0A5E4D0S2_MARMO</name>
<dbReference type="EMBL" id="CABDUW010002677">
    <property type="protein sequence ID" value="VTJ87668.1"/>
    <property type="molecule type" value="Genomic_DNA"/>
</dbReference>
<dbReference type="SUPFAM" id="SSF74650">
    <property type="entry name" value="Galactose mutarotase-like"/>
    <property type="match status" value="1"/>
</dbReference>
<dbReference type="Gene3D" id="2.60.40.1760">
    <property type="entry name" value="glycosyl hydrolase (family 31)"/>
    <property type="match status" value="1"/>
</dbReference>
<reference evidence="1" key="1">
    <citation type="submission" date="2019-04" db="EMBL/GenBank/DDBJ databases">
        <authorList>
            <person name="Alioto T."/>
            <person name="Alioto T."/>
        </authorList>
    </citation>
    <scope>NUCLEOTIDE SEQUENCE [LARGE SCALE GENOMIC DNA]</scope>
</reference>
<keyword evidence="2" id="KW-1185">Reference proteome</keyword>
<sequence length="56" mass="6621">WDSRVPGFAFNDQFIQISTRLPSEYIYGFGEAEHTAFKRNLNWHTWGMFTRDQPPG</sequence>
<protein>
    <submittedName>
        <fullName evidence="1">Uncharacterized protein</fullName>
    </submittedName>
</protein>
<dbReference type="Proteomes" id="UP000335636">
    <property type="component" value="Unassembled WGS sequence"/>
</dbReference>
<evidence type="ECO:0000313" key="1">
    <source>
        <dbReference type="EMBL" id="VTJ87668.1"/>
    </source>
</evidence>
<dbReference type="GO" id="GO:0005975">
    <property type="term" value="P:carbohydrate metabolic process"/>
    <property type="evidence" value="ECO:0007669"/>
    <property type="project" value="InterPro"/>
</dbReference>
<dbReference type="GO" id="GO:0030246">
    <property type="term" value="F:carbohydrate binding"/>
    <property type="evidence" value="ECO:0007669"/>
    <property type="project" value="InterPro"/>
</dbReference>
<feature type="non-terminal residue" evidence="1">
    <location>
        <position position="56"/>
    </location>
</feature>
<dbReference type="PANTHER" id="PTHR22762">
    <property type="entry name" value="ALPHA-GLUCOSIDASE"/>
    <property type="match status" value="1"/>
</dbReference>
<proteinExistence type="predicted"/>
<dbReference type="GO" id="GO:0004558">
    <property type="term" value="F:alpha-1,4-glucosidase activity"/>
    <property type="evidence" value="ECO:0007669"/>
    <property type="project" value="TreeGrafter"/>
</dbReference>
<comment type="caution">
    <text evidence="1">The sequence shown here is derived from an EMBL/GenBank/DDBJ whole genome shotgun (WGS) entry which is preliminary data.</text>
</comment>
<dbReference type="InterPro" id="IPR011013">
    <property type="entry name" value="Gal_mutarotase_sf_dom"/>
</dbReference>
<organism evidence="1 2">
    <name type="scientific">Marmota monax</name>
    <name type="common">Woodchuck</name>
    <dbReference type="NCBI Taxonomy" id="9995"/>
    <lineage>
        <taxon>Eukaryota</taxon>
        <taxon>Metazoa</taxon>
        <taxon>Chordata</taxon>
        <taxon>Craniata</taxon>
        <taxon>Vertebrata</taxon>
        <taxon>Euteleostomi</taxon>
        <taxon>Mammalia</taxon>
        <taxon>Eutheria</taxon>
        <taxon>Euarchontoglires</taxon>
        <taxon>Glires</taxon>
        <taxon>Rodentia</taxon>
        <taxon>Sciuromorpha</taxon>
        <taxon>Sciuridae</taxon>
        <taxon>Xerinae</taxon>
        <taxon>Marmotini</taxon>
        <taxon>Marmota</taxon>
    </lineage>
</organism>
<dbReference type="AlphaFoldDB" id="A0A5E4D0S2"/>
<feature type="non-terminal residue" evidence="1">
    <location>
        <position position="1"/>
    </location>
</feature>
<evidence type="ECO:0000313" key="2">
    <source>
        <dbReference type="Proteomes" id="UP000335636"/>
    </source>
</evidence>